<dbReference type="CDD" id="cd16475">
    <property type="entry name" value="RING-H2_RNF121-like"/>
    <property type="match status" value="1"/>
</dbReference>
<keyword evidence="7 9" id="KW-0472">Membrane</keyword>
<keyword evidence="5" id="KW-0862">Zinc</keyword>
<dbReference type="AlphaFoldDB" id="A0A504Z0A6"/>
<evidence type="ECO:0000256" key="5">
    <source>
        <dbReference type="ARBA" id="ARBA00022833"/>
    </source>
</evidence>
<feature type="domain" description="RING-type" evidence="10">
    <location>
        <begin position="233"/>
        <end position="278"/>
    </location>
</feature>
<dbReference type="Pfam" id="PF13639">
    <property type="entry name" value="zf-RING_2"/>
    <property type="match status" value="1"/>
</dbReference>
<dbReference type="Proteomes" id="UP000316759">
    <property type="component" value="Unassembled WGS sequence"/>
</dbReference>
<organism evidence="11 12">
    <name type="scientific">Fasciola gigantica</name>
    <name type="common">Giant liver fluke</name>
    <dbReference type="NCBI Taxonomy" id="46835"/>
    <lineage>
        <taxon>Eukaryota</taxon>
        <taxon>Metazoa</taxon>
        <taxon>Spiralia</taxon>
        <taxon>Lophotrochozoa</taxon>
        <taxon>Platyhelminthes</taxon>
        <taxon>Trematoda</taxon>
        <taxon>Digenea</taxon>
        <taxon>Plagiorchiida</taxon>
        <taxon>Echinostomata</taxon>
        <taxon>Echinostomatoidea</taxon>
        <taxon>Fasciolidae</taxon>
        <taxon>Fasciola</taxon>
    </lineage>
</organism>
<evidence type="ECO:0000313" key="11">
    <source>
        <dbReference type="EMBL" id="TPP63378.1"/>
    </source>
</evidence>
<protein>
    <submittedName>
        <fullName evidence="11">RING finger protein</fullName>
    </submittedName>
</protein>
<dbReference type="GO" id="GO:0061630">
    <property type="term" value="F:ubiquitin protein ligase activity"/>
    <property type="evidence" value="ECO:0007669"/>
    <property type="project" value="TreeGrafter"/>
</dbReference>
<feature type="transmembrane region" description="Helical" evidence="9">
    <location>
        <begin position="174"/>
        <end position="195"/>
    </location>
</feature>
<keyword evidence="3" id="KW-0479">Metal-binding</keyword>
<dbReference type="InterPro" id="IPR040176">
    <property type="entry name" value="RNF121/RNF175"/>
</dbReference>
<dbReference type="GO" id="GO:0008270">
    <property type="term" value="F:zinc ion binding"/>
    <property type="evidence" value="ECO:0007669"/>
    <property type="project" value="UniProtKB-KW"/>
</dbReference>
<evidence type="ECO:0000259" key="10">
    <source>
        <dbReference type="PROSITE" id="PS50089"/>
    </source>
</evidence>
<evidence type="ECO:0000313" key="12">
    <source>
        <dbReference type="Proteomes" id="UP000316759"/>
    </source>
</evidence>
<dbReference type="InterPro" id="IPR013083">
    <property type="entry name" value="Znf_RING/FYVE/PHD"/>
</dbReference>
<feature type="transmembrane region" description="Helical" evidence="9">
    <location>
        <begin position="111"/>
        <end position="130"/>
    </location>
</feature>
<dbReference type="PANTHER" id="PTHR13407:SF0">
    <property type="entry name" value="FI05221P"/>
    <property type="match status" value="1"/>
</dbReference>
<dbReference type="GO" id="GO:0000139">
    <property type="term" value="C:Golgi membrane"/>
    <property type="evidence" value="ECO:0007669"/>
    <property type="project" value="TreeGrafter"/>
</dbReference>
<evidence type="ECO:0000256" key="2">
    <source>
        <dbReference type="ARBA" id="ARBA00022692"/>
    </source>
</evidence>
<dbReference type="PANTHER" id="PTHR13407">
    <property type="entry name" value="RNF121 PROTEIN"/>
    <property type="match status" value="1"/>
</dbReference>
<keyword evidence="6 9" id="KW-1133">Transmembrane helix</keyword>
<evidence type="ECO:0000256" key="9">
    <source>
        <dbReference type="SAM" id="Phobius"/>
    </source>
</evidence>
<evidence type="ECO:0000256" key="1">
    <source>
        <dbReference type="ARBA" id="ARBA00004141"/>
    </source>
</evidence>
<name>A0A504Z0A6_FASGI</name>
<feature type="transmembrane region" description="Helical" evidence="9">
    <location>
        <begin position="86"/>
        <end position="105"/>
    </location>
</feature>
<dbReference type="GO" id="GO:0036503">
    <property type="term" value="P:ERAD pathway"/>
    <property type="evidence" value="ECO:0007669"/>
    <property type="project" value="TreeGrafter"/>
</dbReference>
<sequence>MEADGDVITLDNKTYRLSELSQEEAMKFVLYCLLRDGHFYRIRHLKMHEMHKGHEEMHLEMFLIAVISLFVCQLLLMTWKKYHFKTYQLTTLVGMWLVPFVYSVFARFPRFIVTWFFFSLITGAMVYMASKRRISMSTPRRVYRWFLLMYNVSYVLGVFGYILMMLTIFQINTLFLLSTQLAMDISILALFYGLYYGVISRDFAEVCTDKMAAQIGYHVPQGMPVRRLDPTVCSICTNQLDTDYREKIHKLNCQHSFHDCCIRGWCIVGKKDTCPYCKEKVNLKKTFTNPWDKPHILYGNLLDLVRYMVAWQPVILGVVHLLNTSLGLK</sequence>
<evidence type="ECO:0000256" key="3">
    <source>
        <dbReference type="ARBA" id="ARBA00022723"/>
    </source>
</evidence>
<evidence type="ECO:0000256" key="4">
    <source>
        <dbReference type="ARBA" id="ARBA00022771"/>
    </source>
</evidence>
<gene>
    <name evidence="11" type="ORF">FGIG_06975</name>
</gene>
<evidence type="ECO:0000256" key="6">
    <source>
        <dbReference type="ARBA" id="ARBA00022989"/>
    </source>
</evidence>
<dbReference type="STRING" id="46835.A0A504Z0A6"/>
<evidence type="ECO:0000256" key="8">
    <source>
        <dbReference type="PROSITE-ProRule" id="PRU00175"/>
    </source>
</evidence>
<accession>A0A504Z0A6</accession>
<dbReference type="EMBL" id="SUNJ01005750">
    <property type="protein sequence ID" value="TPP63378.1"/>
    <property type="molecule type" value="Genomic_DNA"/>
</dbReference>
<keyword evidence="12" id="KW-1185">Reference proteome</keyword>
<feature type="transmembrane region" description="Helical" evidence="9">
    <location>
        <begin position="61"/>
        <end position="79"/>
    </location>
</feature>
<reference evidence="11 12" key="1">
    <citation type="submission" date="2019-04" db="EMBL/GenBank/DDBJ databases">
        <title>Annotation for the trematode Fasciola gigantica.</title>
        <authorList>
            <person name="Choi Y.-J."/>
        </authorList>
    </citation>
    <scope>NUCLEOTIDE SEQUENCE [LARGE SCALE GENOMIC DNA]</scope>
    <source>
        <strain evidence="11">Uganda_cow_1</strain>
    </source>
</reference>
<comment type="caution">
    <text evidence="11">The sequence shown here is derived from an EMBL/GenBank/DDBJ whole genome shotgun (WGS) entry which is preliminary data.</text>
</comment>
<dbReference type="PROSITE" id="PS50089">
    <property type="entry name" value="ZF_RING_2"/>
    <property type="match status" value="1"/>
</dbReference>
<keyword evidence="4 8" id="KW-0863">Zinc-finger</keyword>
<dbReference type="SMART" id="SM00184">
    <property type="entry name" value="RING"/>
    <property type="match status" value="1"/>
</dbReference>
<dbReference type="OrthoDB" id="446635at2759"/>
<dbReference type="Gene3D" id="3.30.40.10">
    <property type="entry name" value="Zinc/RING finger domain, C3HC4 (zinc finger)"/>
    <property type="match status" value="1"/>
</dbReference>
<proteinExistence type="predicted"/>
<dbReference type="GO" id="GO:0005789">
    <property type="term" value="C:endoplasmic reticulum membrane"/>
    <property type="evidence" value="ECO:0007669"/>
    <property type="project" value="TreeGrafter"/>
</dbReference>
<dbReference type="SUPFAM" id="SSF57850">
    <property type="entry name" value="RING/U-box"/>
    <property type="match status" value="1"/>
</dbReference>
<keyword evidence="2 9" id="KW-0812">Transmembrane</keyword>
<comment type="subcellular location">
    <subcellularLocation>
        <location evidence="1">Membrane</location>
        <topology evidence="1">Multi-pass membrane protein</topology>
    </subcellularLocation>
</comment>
<evidence type="ECO:0000256" key="7">
    <source>
        <dbReference type="ARBA" id="ARBA00023136"/>
    </source>
</evidence>
<feature type="transmembrane region" description="Helical" evidence="9">
    <location>
        <begin position="142"/>
        <end position="168"/>
    </location>
</feature>
<dbReference type="InterPro" id="IPR001841">
    <property type="entry name" value="Znf_RING"/>
</dbReference>